<feature type="region of interest" description="Disordered" evidence="1">
    <location>
        <begin position="111"/>
        <end position="130"/>
    </location>
</feature>
<dbReference type="VEuPathDB" id="FungiDB:AMAG_08157"/>
<evidence type="ECO:0000313" key="2">
    <source>
        <dbReference type="EMBL" id="KNE62986.1"/>
    </source>
</evidence>
<organism evidence="2 3">
    <name type="scientific">Allomyces macrogynus (strain ATCC 38327)</name>
    <name type="common">Allomyces javanicus var. macrogynus</name>
    <dbReference type="NCBI Taxonomy" id="578462"/>
    <lineage>
        <taxon>Eukaryota</taxon>
        <taxon>Fungi</taxon>
        <taxon>Fungi incertae sedis</taxon>
        <taxon>Blastocladiomycota</taxon>
        <taxon>Blastocladiomycetes</taxon>
        <taxon>Blastocladiales</taxon>
        <taxon>Blastocladiaceae</taxon>
        <taxon>Allomyces</taxon>
    </lineage>
</organism>
<feature type="region of interest" description="Disordered" evidence="1">
    <location>
        <begin position="210"/>
        <end position="292"/>
    </location>
</feature>
<evidence type="ECO:0000313" key="3">
    <source>
        <dbReference type="Proteomes" id="UP000054350"/>
    </source>
</evidence>
<feature type="region of interest" description="Disordered" evidence="1">
    <location>
        <begin position="1"/>
        <end position="27"/>
    </location>
</feature>
<protein>
    <submittedName>
        <fullName evidence="2">Uncharacterized protein</fullName>
    </submittedName>
</protein>
<reference evidence="2 3" key="1">
    <citation type="submission" date="2009-11" db="EMBL/GenBank/DDBJ databases">
        <title>Annotation of Allomyces macrogynus ATCC 38327.</title>
        <authorList>
            <consortium name="The Broad Institute Genome Sequencing Platform"/>
            <person name="Russ C."/>
            <person name="Cuomo C."/>
            <person name="Burger G."/>
            <person name="Gray M.W."/>
            <person name="Holland P.W.H."/>
            <person name="King N."/>
            <person name="Lang F.B.F."/>
            <person name="Roger A.J."/>
            <person name="Ruiz-Trillo I."/>
            <person name="Young S.K."/>
            <person name="Zeng Q."/>
            <person name="Gargeya S."/>
            <person name="Fitzgerald M."/>
            <person name="Haas B."/>
            <person name="Abouelleil A."/>
            <person name="Alvarado L."/>
            <person name="Arachchi H.M."/>
            <person name="Berlin A."/>
            <person name="Chapman S.B."/>
            <person name="Gearin G."/>
            <person name="Goldberg J."/>
            <person name="Griggs A."/>
            <person name="Gujja S."/>
            <person name="Hansen M."/>
            <person name="Heiman D."/>
            <person name="Howarth C."/>
            <person name="Larimer J."/>
            <person name="Lui A."/>
            <person name="MacDonald P.J.P."/>
            <person name="McCowen C."/>
            <person name="Montmayeur A."/>
            <person name="Murphy C."/>
            <person name="Neiman D."/>
            <person name="Pearson M."/>
            <person name="Priest M."/>
            <person name="Roberts A."/>
            <person name="Saif S."/>
            <person name="Shea T."/>
            <person name="Sisk P."/>
            <person name="Stolte C."/>
            <person name="Sykes S."/>
            <person name="Wortman J."/>
            <person name="Nusbaum C."/>
            <person name="Birren B."/>
        </authorList>
    </citation>
    <scope>NUCLEOTIDE SEQUENCE [LARGE SCALE GENOMIC DNA]</scope>
    <source>
        <strain evidence="2 3">ATCC 38327</strain>
    </source>
</reference>
<gene>
    <name evidence="2" type="ORF">AMAG_08157</name>
</gene>
<dbReference type="AlphaFoldDB" id="A0A0L0SKF3"/>
<evidence type="ECO:0000256" key="1">
    <source>
        <dbReference type="SAM" id="MobiDB-lite"/>
    </source>
</evidence>
<dbReference type="OrthoDB" id="2874176at2759"/>
<dbReference type="EMBL" id="GG745341">
    <property type="protein sequence ID" value="KNE62986.1"/>
    <property type="molecule type" value="Genomic_DNA"/>
</dbReference>
<reference evidence="3" key="2">
    <citation type="submission" date="2009-11" db="EMBL/GenBank/DDBJ databases">
        <title>The Genome Sequence of Allomyces macrogynus strain ATCC 38327.</title>
        <authorList>
            <consortium name="The Broad Institute Genome Sequencing Platform"/>
            <person name="Russ C."/>
            <person name="Cuomo C."/>
            <person name="Shea T."/>
            <person name="Young S.K."/>
            <person name="Zeng Q."/>
            <person name="Koehrsen M."/>
            <person name="Haas B."/>
            <person name="Borodovsky M."/>
            <person name="Guigo R."/>
            <person name="Alvarado L."/>
            <person name="Berlin A."/>
            <person name="Borenstein D."/>
            <person name="Chen Z."/>
            <person name="Engels R."/>
            <person name="Freedman E."/>
            <person name="Gellesch M."/>
            <person name="Goldberg J."/>
            <person name="Griggs A."/>
            <person name="Gujja S."/>
            <person name="Heiman D."/>
            <person name="Hepburn T."/>
            <person name="Howarth C."/>
            <person name="Jen D."/>
            <person name="Larson L."/>
            <person name="Lewis B."/>
            <person name="Mehta T."/>
            <person name="Park D."/>
            <person name="Pearson M."/>
            <person name="Roberts A."/>
            <person name="Saif S."/>
            <person name="Shenoy N."/>
            <person name="Sisk P."/>
            <person name="Stolte C."/>
            <person name="Sykes S."/>
            <person name="Walk T."/>
            <person name="White J."/>
            <person name="Yandava C."/>
            <person name="Burger G."/>
            <person name="Gray M.W."/>
            <person name="Holland P.W.H."/>
            <person name="King N."/>
            <person name="Lang F.B.F."/>
            <person name="Roger A.J."/>
            <person name="Ruiz-Trillo I."/>
            <person name="Lander E."/>
            <person name="Nusbaum C."/>
        </authorList>
    </citation>
    <scope>NUCLEOTIDE SEQUENCE [LARGE SCALE GENOMIC DNA]</scope>
    <source>
        <strain evidence="3">ATCC 38327</strain>
    </source>
</reference>
<feature type="compositionally biased region" description="Basic and acidic residues" evidence="1">
    <location>
        <begin position="360"/>
        <end position="371"/>
    </location>
</feature>
<feature type="compositionally biased region" description="Basic and acidic residues" evidence="1">
    <location>
        <begin position="219"/>
        <end position="239"/>
    </location>
</feature>
<sequence length="380" mass="41004">MADADLDYANGGAGGMPDDGAGSPDLTADLVNERDALRAQNEQLWRLVEKQRAVVSSLKLQLAAMQSVLEAHGLLDELLQPAGGDGDAGAVPPTPTMSDVSTATPDATAVAAPELLPPPPTRGASASGTGNVVRNNLAVEVRKRPPRPPLHVRMSMMTVPPPVAVSVDAPPVSPTPRNAMPRSSLVAAVDGDSAEDGEFGDLSSRGSYLAYYDDDDGDAEHHEEGGHAHDAHEHPEDHQVSSMDAPDVAPAAEPHPQDDQPQEPQQQQQQQQPMQMQMQPPHKAFDLPRGMPHDVPFRIGRLRPSSQLAPYERRPTVRVQFAAETIIHEPVYEEYEYDSGAEPVDPHSEDGFHQLQIREAEADADLEQHVLDEDDGPTYL</sequence>
<dbReference type="Proteomes" id="UP000054350">
    <property type="component" value="Unassembled WGS sequence"/>
</dbReference>
<name>A0A0L0SKF3_ALLM3</name>
<feature type="region of interest" description="Disordered" evidence="1">
    <location>
        <begin position="360"/>
        <end position="380"/>
    </location>
</feature>
<accession>A0A0L0SKF3</accession>
<keyword evidence="3" id="KW-1185">Reference proteome</keyword>
<feature type="compositionally biased region" description="Low complexity" evidence="1">
    <location>
        <begin position="262"/>
        <end position="282"/>
    </location>
</feature>
<proteinExistence type="predicted"/>
<feature type="compositionally biased region" description="Basic and acidic residues" evidence="1">
    <location>
        <begin position="283"/>
        <end position="292"/>
    </location>
</feature>